<dbReference type="GO" id="GO:0004519">
    <property type="term" value="F:endonuclease activity"/>
    <property type="evidence" value="ECO:0007669"/>
    <property type="project" value="UniProtKB-KW"/>
</dbReference>
<dbReference type="InterPro" id="IPR007346">
    <property type="entry name" value="Endonuclease-I"/>
</dbReference>
<name>A0ABU1TSL7_9FLAO</name>
<protein>
    <submittedName>
        <fullName evidence="6">Endonuclease I</fullName>
    </submittedName>
</protein>
<keyword evidence="4" id="KW-0378">Hydrolase</keyword>
<keyword evidence="2" id="KW-0540">Nuclease</keyword>
<dbReference type="NCBIfam" id="TIGR04183">
    <property type="entry name" value="Por_Secre_tail"/>
    <property type="match status" value="1"/>
</dbReference>
<dbReference type="PANTHER" id="PTHR33607">
    <property type="entry name" value="ENDONUCLEASE-1"/>
    <property type="match status" value="1"/>
</dbReference>
<comment type="similarity">
    <text evidence="1">Belongs to the EndA/NucM nuclease family.</text>
</comment>
<dbReference type="InterPro" id="IPR044925">
    <property type="entry name" value="His-Me_finger_sf"/>
</dbReference>
<evidence type="ECO:0000313" key="7">
    <source>
        <dbReference type="Proteomes" id="UP001255185"/>
    </source>
</evidence>
<dbReference type="EMBL" id="JAVDVI010000013">
    <property type="protein sequence ID" value="MDR6968832.1"/>
    <property type="molecule type" value="Genomic_DNA"/>
</dbReference>
<organism evidence="6 7">
    <name type="scientific">Flavobacterium arsenatis</name>
    <dbReference type="NCBI Taxonomy" id="1484332"/>
    <lineage>
        <taxon>Bacteria</taxon>
        <taxon>Pseudomonadati</taxon>
        <taxon>Bacteroidota</taxon>
        <taxon>Flavobacteriia</taxon>
        <taxon>Flavobacteriales</taxon>
        <taxon>Flavobacteriaceae</taxon>
        <taxon>Flavobacterium</taxon>
    </lineage>
</organism>
<dbReference type="Pfam" id="PF18962">
    <property type="entry name" value="Por_Secre_tail"/>
    <property type="match status" value="1"/>
</dbReference>
<dbReference type="RefSeq" id="WP_310027458.1">
    <property type="nucleotide sequence ID" value="NZ_JAVDVI010000013.1"/>
</dbReference>
<keyword evidence="6" id="KW-0255">Endonuclease</keyword>
<evidence type="ECO:0000313" key="6">
    <source>
        <dbReference type="EMBL" id="MDR6968832.1"/>
    </source>
</evidence>
<dbReference type="InterPro" id="IPR026444">
    <property type="entry name" value="Secre_tail"/>
</dbReference>
<proteinExistence type="inferred from homology"/>
<dbReference type="SUPFAM" id="SSF54060">
    <property type="entry name" value="His-Me finger endonucleases"/>
    <property type="match status" value="1"/>
</dbReference>
<accession>A0ABU1TSL7</accession>
<gene>
    <name evidence="6" type="ORF">J2X31_002858</name>
</gene>
<evidence type="ECO:0000256" key="3">
    <source>
        <dbReference type="ARBA" id="ARBA00022729"/>
    </source>
</evidence>
<evidence type="ECO:0000256" key="4">
    <source>
        <dbReference type="ARBA" id="ARBA00022801"/>
    </source>
</evidence>
<reference evidence="6 7" key="1">
    <citation type="submission" date="2023-07" db="EMBL/GenBank/DDBJ databases">
        <title>Sorghum-associated microbial communities from plants grown in Nebraska, USA.</title>
        <authorList>
            <person name="Schachtman D."/>
        </authorList>
    </citation>
    <scope>NUCLEOTIDE SEQUENCE [LARGE SCALE GENOMIC DNA]</scope>
    <source>
        <strain evidence="6 7">3773</strain>
    </source>
</reference>
<keyword evidence="3" id="KW-0732">Signal</keyword>
<sequence>MKKIFLGLFLMPLFCIAQIPVYYASIDFSQSGESLRSDLTNLVSTTHVYDLVYTPEVWNALKQTDLDPTDNTKVLLVYGYEDGSDDVYFNDRRRDKDLSCHTSSCTGLWVREHTFPRSLGNPNLGYVFAGSDAHHLRAIDSQFNNTRSNRIFDEGSGNATVLENGNFYPGDEWKGDVARMMMYMYLRYTSQCPATVVGAGTASNPFSDMPDIFLNWNAQDPVSDFEINRNNILQTLQGNRNPFIDNPYLATMIWGGMTATDSWNVLSNPKNEVETILLYPTVTSGTLHLKNLEGTIGYSIYNSIGQLVQSGKTERQIDFQSKSTGIYFVTLSNESFSKTFKVLLQ</sequence>
<keyword evidence="7" id="KW-1185">Reference proteome</keyword>
<evidence type="ECO:0000256" key="1">
    <source>
        <dbReference type="ARBA" id="ARBA00006429"/>
    </source>
</evidence>
<comment type="caution">
    <text evidence="6">The sequence shown here is derived from an EMBL/GenBank/DDBJ whole genome shotgun (WGS) entry which is preliminary data.</text>
</comment>
<evidence type="ECO:0000256" key="2">
    <source>
        <dbReference type="ARBA" id="ARBA00022722"/>
    </source>
</evidence>
<dbReference type="PANTHER" id="PTHR33607:SF2">
    <property type="entry name" value="ENDONUCLEASE-1"/>
    <property type="match status" value="1"/>
</dbReference>
<feature type="domain" description="Secretion system C-terminal sorting" evidence="5">
    <location>
        <begin position="279"/>
        <end position="341"/>
    </location>
</feature>
<evidence type="ECO:0000259" key="5">
    <source>
        <dbReference type="Pfam" id="PF18962"/>
    </source>
</evidence>
<dbReference type="Pfam" id="PF04231">
    <property type="entry name" value="Endonuclease_1"/>
    <property type="match status" value="1"/>
</dbReference>
<dbReference type="Proteomes" id="UP001255185">
    <property type="component" value="Unassembled WGS sequence"/>
</dbReference>